<dbReference type="Gene3D" id="1.20.140.160">
    <property type="match status" value="1"/>
</dbReference>
<dbReference type="Proteomes" id="UP000198406">
    <property type="component" value="Unassembled WGS sequence"/>
</dbReference>
<dbReference type="Gene3D" id="1.20.120.1810">
    <property type="match status" value="1"/>
</dbReference>
<accession>A0A1Z5JEJ8</accession>
<proteinExistence type="inferred from homology"/>
<dbReference type="InterPro" id="IPR013325">
    <property type="entry name" value="RNA_pol_sigma_r2"/>
</dbReference>
<dbReference type="OrthoDB" id="206108at2759"/>
<evidence type="ECO:0000256" key="5">
    <source>
        <dbReference type="ARBA" id="ARBA00023163"/>
    </source>
</evidence>
<evidence type="ECO:0000256" key="2">
    <source>
        <dbReference type="ARBA" id="ARBA00023015"/>
    </source>
</evidence>
<dbReference type="InParanoid" id="A0A1Z5JEJ8"/>
<feature type="chain" id="PRO_5012396564" description="RNA polymerase sigma-70 domain-containing protein" evidence="7">
    <location>
        <begin position="27"/>
        <end position="499"/>
    </location>
</feature>
<dbReference type="InterPro" id="IPR007627">
    <property type="entry name" value="RNA_pol_sigma70_r2"/>
</dbReference>
<dbReference type="InterPro" id="IPR000943">
    <property type="entry name" value="RNA_pol_sigma70"/>
</dbReference>
<evidence type="ECO:0000256" key="7">
    <source>
        <dbReference type="SAM" id="SignalP"/>
    </source>
</evidence>
<keyword evidence="10" id="KW-1185">Reference proteome</keyword>
<keyword evidence="7" id="KW-0732">Signal</keyword>
<dbReference type="InterPro" id="IPR014284">
    <property type="entry name" value="RNA_pol_sigma-70_dom"/>
</dbReference>
<evidence type="ECO:0000256" key="3">
    <source>
        <dbReference type="ARBA" id="ARBA00023082"/>
    </source>
</evidence>
<dbReference type="EMBL" id="BDSP01000051">
    <property type="protein sequence ID" value="GAX12434.1"/>
    <property type="molecule type" value="Genomic_DNA"/>
</dbReference>
<dbReference type="GO" id="GO:0006352">
    <property type="term" value="P:DNA-templated transcription initiation"/>
    <property type="evidence" value="ECO:0007669"/>
    <property type="project" value="InterPro"/>
</dbReference>
<evidence type="ECO:0000256" key="6">
    <source>
        <dbReference type="SAM" id="MobiDB-lite"/>
    </source>
</evidence>
<keyword evidence="4" id="KW-0238">DNA-binding</keyword>
<sequence>MNQQRKRSRASLAILAVALTAPCVTSLQPRIASRRPISASRYASLQVVEGHETKSSTEDITFDVAKSYYAFDEMYDSMQVEENDELFVEASVPGFQQLVKSTGSEILPSDVQTLIDKGPDEFLEKHGESTMEKIAMISITEQLPQKAVQALQTRRQKSNSSANKTKRNDLLFAKNKRVTPEEEIALARTIKEGAALYKIRTDALERGKELTHKEWADLAGLTSKELRRQVATYRRAKHDLVVANLGLVHAVVNQLWSSRYARTGVTKQELVQEGSLGLLRAAELFDPERGLRFSTYAVVWIKGTLSNSHVPDCEIVRLPLREKNKWSKILKAQKDILAMSDTSNEQRSSLDICVPVEEIAAQTGLTVAEILSTQRKMKQAKRVFSLDHKMKGQSRSGADNGPEETVESRHSIEEQDLADRTQMHADILAAMARNLDVREGRLMRLRYGLTDGRARTLHECADAMGLSYTRVNQLAKQCLKKLREAAEAESLEEYLLTIS</sequence>
<dbReference type="AlphaFoldDB" id="A0A1Z5JEJ8"/>
<dbReference type="InterPro" id="IPR007630">
    <property type="entry name" value="RNA_pol_sigma70_r4"/>
</dbReference>
<comment type="similarity">
    <text evidence="1">Belongs to the sigma-70 factor family.</text>
</comment>
<dbReference type="NCBIfam" id="TIGR02937">
    <property type="entry name" value="sigma70-ECF"/>
    <property type="match status" value="1"/>
</dbReference>
<keyword evidence="2" id="KW-0805">Transcription regulation</keyword>
<dbReference type="PANTHER" id="PTHR30603:SF47">
    <property type="entry name" value="RNA POLYMERASE SIGMA FACTOR SIGD, CHLOROPLASTIC"/>
    <property type="match status" value="1"/>
</dbReference>
<organism evidence="9 10">
    <name type="scientific">Fistulifera solaris</name>
    <name type="common">Oleaginous diatom</name>
    <dbReference type="NCBI Taxonomy" id="1519565"/>
    <lineage>
        <taxon>Eukaryota</taxon>
        <taxon>Sar</taxon>
        <taxon>Stramenopiles</taxon>
        <taxon>Ochrophyta</taxon>
        <taxon>Bacillariophyta</taxon>
        <taxon>Bacillariophyceae</taxon>
        <taxon>Bacillariophycidae</taxon>
        <taxon>Naviculales</taxon>
        <taxon>Naviculaceae</taxon>
        <taxon>Fistulifera</taxon>
    </lineage>
</organism>
<dbReference type="SUPFAM" id="SSF88659">
    <property type="entry name" value="Sigma3 and sigma4 domains of RNA polymerase sigma factors"/>
    <property type="match status" value="1"/>
</dbReference>
<protein>
    <recommendedName>
        <fullName evidence="8">RNA polymerase sigma-70 domain-containing protein</fullName>
    </recommendedName>
</protein>
<evidence type="ECO:0000313" key="10">
    <source>
        <dbReference type="Proteomes" id="UP000198406"/>
    </source>
</evidence>
<dbReference type="GO" id="GO:0003677">
    <property type="term" value="F:DNA binding"/>
    <property type="evidence" value="ECO:0007669"/>
    <property type="project" value="UniProtKB-KW"/>
</dbReference>
<evidence type="ECO:0000259" key="8">
    <source>
        <dbReference type="PROSITE" id="PS00715"/>
    </source>
</evidence>
<comment type="caution">
    <text evidence="9">The sequence shown here is derived from an EMBL/GenBank/DDBJ whole genome shotgun (WGS) entry which is preliminary data.</text>
</comment>
<keyword evidence="3" id="KW-0731">Sigma factor</keyword>
<dbReference type="GO" id="GO:0016987">
    <property type="term" value="F:sigma factor activity"/>
    <property type="evidence" value="ECO:0007669"/>
    <property type="project" value="UniProtKB-KW"/>
</dbReference>
<evidence type="ECO:0000256" key="4">
    <source>
        <dbReference type="ARBA" id="ARBA00023125"/>
    </source>
</evidence>
<dbReference type="SUPFAM" id="SSF88946">
    <property type="entry name" value="Sigma2 domain of RNA polymerase sigma factors"/>
    <property type="match status" value="1"/>
</dbReference>
<name>A0A1Z5JEJ8_FISSO</name>
<keyword evidence="5" id="KW-0804">Transcription</keyword>
<dbReference type="Pfam" id="PF04545">
    <property type="entry name" value="Sigma70_r4"/>
    <property type="match status" value="1"/>
</dbReference>
<feature type="domain" description="RNA polymerase sigma-70" evidence="8">
    <location>
        <begin position="269"/>
        <end position="282"/>
    </location>
</feature>
<reference evidence="9 10" key="1">
    <citation type="journal article" date="2015" name="Plant Cell">
        <title>Oil accumulation by the oleaginous diatom Fistulifera solaris as revealed by the genome and transcriptome.</title>
        <authorList>
            <person name="Tanaka T."/>
            <person name="Maeda Y."/>
            <person name="Veluchamy A."/>
            <person name="Tanaka M."/>
            <person name="Abida H."/>
            <person name="Marechal E."/>
            <person name="Bowler C."/>
            <person name="Muto M."/>
            <person name="Sunaga Y."/>
            <person name="Tanaka M."/>
            <person name="Yoshino T."/>
            <person name="Taniguchi T."/>
            <person name="Fukuda Y."/>
            <person name="Nemoto M."/>
            <person name="Matsumoto M."/>
            <person name="Wong P.S."/>
            <person name="Aburatani S."/>
            <person name="Fujibuchi W."/>
        </authorList>
    </citation>
    <scope>NUCLEOTIDE SEQUENCE [LARGE SCALE GENOMIC DNA]</scope>
    <source>
        <strain evidence="9 10">JPCC DA0580</strain>
    </source>
</reference>
<dbReference type="PROSITE" id="PS00715">
    <property type="entry name" value="SIGMA70_1"/>
    <property type="match status" value="1"/>
</dbReference>
<gene>
    <name evidence="9" type="ORF">FisN_2Hh266</name>
</gene>
<evidence type="ECO:0000313" key="9">
    <source>
        <dbReference type="EMBL" id="GAX12434.1"/>
    </source>
</evidence>
<dbReference type="InterPro" id="IPR050239">
    <property type="entry name" value="Sigma-70_RNA_pol_init_factors"/>
</dbReference>
<feature type="signal peptide" evidence="7">
    <location>
        <begin position="1"/>
        <end position="26"/>
    </location>
</feature>
<dbReference type="InterPro" id="IPR013324">
    <property type="entry name" value="RNA_pol_sigma_r3/r4-like"/>
</dbReference>
<feature type="region of interest" description="Disordered" evidence="6">
    <location>
        <begin position="388"/>
        <end position="413"/>
    </location>
</feature>
<dbReference type="PRINTS" id="PR00046">
    <property type="entry name" value="SIGMA70FCT"/>
</dbReference>
<evidence type="ECO:0000256" key="1">
    <source>
        <dbReference type="ARBA" id="ARBA00007788"/>
    </source>
</evidence>
<dbReference type="Pfam" id="PF04542">
    <property type="entry name" value="Sigma70_r2"/>
    <property type="match status" value="1"/>
</dbReference>
<dbReference type="PANTHER" id="PTHR30603">
    <property type="entry name" value="RNA POLYMERASE SIGMA FACTOR RPO"/>
    <property type="match status" value="1"/>
</dbReference>